<protein>
    <submittedName>
        <fullName evidence="1">Uncharacterized protein</fullName>
    </submittedName>
</protein>
<reference evidence="1" key="1">
    <citation type="journal article" date="2023" name="G3 (Bethesda)">
        <title>A reference genome for the long-term kleptoplast-retaining sea slug Elysia crispata morphotype clarki.</title>
        <authorList>
            <person name="Eastman K.E."/>
            <person name="Pendleton A.L."/>
            <person name="Shaikh M.A."/>
            <person name="Suttiyut T."/>
            <person name="Ogas R."/>
            <person name="Tomko P."/>
            <person name="Gavelis G."/>
            <person name="Widhalm J.R."/>
            <person name="Wisecaver J.H."/>
        </authorList>
    </citation>
    <scope>NUCLEOTIDE SEQUENCE</scope>
    <source>
        <strain evidence="1">ECLA1</strain>
    </source>
</reference>
<proteinExistence type="predicted"/>
<sequence length="153" mass="16957">MCSLPGLVAFTSNEKHNVFSARLESLMEKDDKVGFVISTTCLRWHGGRFPAMSQSNLEAIPLRFESQRLDACSESQQDSSSAAPRVCPLSGFQSPTTSVLSLKGLPIIWFSVSHHFSLKSQGSTHYLVFSLPPRLKSQRSTHYLVFSLPPLQS</sequence>
<keyword evidence="2" id="KW-1185">Reference proteome</keyword>
<dbReference type="EMBL" id="JAWDGP010004865">
    <property type="protein sequence ID" value="KAK3761629.1"/>
    <property type="molecule type" value="Genomic_DNA"/>
</dbReference>
<dbReference type="Proteomes" id="UP001283361">
    <property type="component" value="Unassembled WGS sequence"/>
</dbReference>
<comment type="caution">
    <text evidence="1">The sequence shown here is derived from an EMBL/GenBank/DDBJ whole genome shotgun (WGS) entry which is preliminary data.</text>
</comment>
<evidence type="ECO:0000313" key="2">
    <source>
        <dbReference type="Proteomes" id="UP001283361"/>
    </source>
</evidence>
<organism evidence="1 2">
    <name type="scientific">Elysia crispata</name>
    <name type="common">lettuce slug</name>
    <dbReference type="NCBI Taxonomy" id="231223"/>
    <lineage>
        <taxon>Eukaryota</taxon>
        <taxon>Metazoa</taxon>
        <taxon>Spiralia</taxon>
        <taxon>Lophotrochozoa</taxon>
        <taxon>Mollusca</taxon>
        <taxon>Gastropoda</taxon>
        <taxon>Heterobranchia</taxon>
        <taxon>Euthyneura</taxon>
        <taxon>Panpulmonata</taxon>
        <taxon>Sacoglossa</taxon>
        <taxon>Placobranchoidea</taxon>
        <taxon>Plakobranchidae</taxon>
        <taxon>Elysia</taxon>
    </lineage>
</organism>
<accession>A0AAE0Z2E5</accession>
<dbReference type="AlphaFoldDB" id="A0AAE0Z2E5"/>
<gene>
    <name evidence="1" type="ORF">RRG08_014596</name>
</gene>
<evidence type="ECO:0000313" key="1">
    <source>
        <dbReference type="EMBL" id="KAK3761629.1"/>
    </source>
</evidence>
<name>A0AAE0Z2E5_9GAST</name>